<dbReference type="InterPro" id="IPR010071">
    <property type="entry name" value="AA_adenyl_dom"/>
</dbReference>
<dbReference type="InterPro" id="IPR001242">
    <property type="entry name" value="Condensation_dom"/>
</dbReference>
<dbReference type="FunFam" id="3.40.50.12780:FF:000012">
    <property type="entry name" value="Non-ribosomal peptide synthetase"/>
    <property type="match status" value="1"/>
</dbReference>
<keyword evidence="2" id="KW-0597">Phosphoprotein</keyword>
<comment type="caution">
    <text evidence="5">The sequence shown here is derived from an EMBL/GenBank/DDBJ whole genome shotgun (WGS) entry which is preliminary data.</text>
</comment>
<evidence type="ECO:0000256" key="2">
    <source>
        <dbReference type="ARBA" id="ARBA00022553"/>
    </source>
</evidence>
<dbReference type="Gene3D" id="3.40.50.12780">
    <property type="entry name" value="N-terminal domain of ligase-like"/>
    <property type="match status" value="1"/>
</dbReference>
<dbReference type="Gene3D" id="3.30.559.30">
    <property type="entry name" value="Nonribosomal peptide synthetase, condensation domain"/>
    <property type="match status" value="1"/>
</dbReference>
<dbReference type="InterPro" id="IPR045851">
    <property type="entry name" value="AMP-bd_C_sf"/>
</dbReference>
<dbReference type="CDD" id="cd12116">
    <property type="entry name" value="A_NRPS_Ta1_like"/>
    <property type="match status" value="1"/>
</dbReference>
<dbReference type="GO" id="GO:0044550">
    <property type="term" value="P:secondary metabolite biosynthetic process"/>
    <property type="evidence" value="ECO:0007669"/>
    <property type="project" value="TreeGrafter"/>
</dbReference>
<reference evidence="5 6" key="1">
    <citation type="submission" date="2016-08" db="EMBL/GenBank/DDBJ databases">
        <title>Evolution of the type three secretion system and type three effector repertoires in Xanthomonas.</title>
        <authorList>
            <person name="Merda D."/>
            <person name="Briand M."/>
            <person name="Bosis E."/>
            <person name="Rousseau C."/>
            <person name="Portier P."/>
            <person name="Jacques M.-A."/>
            <person name="Fischer-Le Saux M."/>
        </authorList>
    </citation>
    <scope>NUCLEOTIDE SEQUENCE [LARGE SCALE GENOMIC DNA]</scope>
    <source>
        <strain evidence="5 6">CFBP 4691</strain>
    </source>
</reference>
<dbReference type="InterPro" id="IPR036291">
    <property type="entry name" value="NAD(P)-bd_dom_sf"/>
</dbReference>
<dbReference type="GO" id="GO:0031177">
    <property type="term" value="F:phosphopantetheine binding"/>
    <property type="evidence" value="ECO:0007669"/>
    <property type="project" value="InterPro"/>
</dbReference>
<dbReference type="Pfam" id="PF00668">
    <property type="entry name" value="Condensation"/>
    <property type="match status" value="1"/>
</dbReference>
<evidence type="ECO:0000259" key="4">
    <source>
        <dbReference type="PROSITE" id="PS50075"/>
    </source>
</evidence>
<protein>
    <recommendedName>
        <fullName evidence="4">Carrier domain-containing protein</fullName>
    </recommendedName>
</protein>
<dbReference type="Proteomes" id="UP000239898">
    <property type="component" value="Unassembled WGS sequence"/>
</dbReference>
<dbReference type="InterPro" id="IPR000873">
    <property type="entry name" value="AMP-dep_synth/lig_dom"/>
</dbReference>
<dbReference type="InterPro" id="IPR020806">
    <property type="entry name" value="PKS_PP-bd"/>
</dbReference>
<evidence type="ECO:0000256" key="1">
    <source>
        <dbReference type="ARBA" id="ARBA00022450"/>
    </source>
</evidence>
<dbReference type="GO" id="GO:0005829">
    <property type="term" value="C:cytosol"/>
    <property type="evidence" value="ECO:0007669"/>
    <property type="project" value="TreeGrafter"/>
</dbReference>
<dbReference type="NCBIfam" id="TIGR01746">
    <property type="entry name" value="Thioester-redct"/>
    <property type="match status" value="1"/>
</dbReference>
<evidence type="ECO:0000313" key="6">
    <source>
        <dbReference type="Proteomes" id="UP000239898"/>
    </source>
</evidence>
<evidence type="ECO:0000256" key="3">
    <source>
        <dbReference type="ARBA" id="ARBA00022598"/>
    </source>
</evidence>
<keyword evidence="3" id="KW-0436">Ligase</keyword>
<dbReference type="PANTHER" id="PTHR45527">
    <property type="entry name" value="NONRIBOSOMAL PEPTIDE SYNTHETASE"/>
    <property type="match status" value="1"/>
</dbReference>
<dbReference type="InterPro" id="IPR042099">
    <property type="entry name" value="ANL_N_sf"/>
</dbReference>
<dbReference type="Pfam" id="PF00550">
    <property type="entry name" value="PP-binding"/>
    <property type="match status" value="1"/>
</dbReference>
<dbReference type="NCBIfam" id="TIGR01733">
    <property type="entry name" value="AA-adenyl-dom"/>
    <property type="match status" value="1"/>
</dbReference>
<name>A0A2S6ZFX1_9XANT</name>
<dbReference type="SUPFAM" id="SSF51735">
    <property type="entry name" value="NAD(P)-binding Rossmann-fold domains"/>
    <property type="match status" value="1"/>
</dbReference>
<sequence>MGDAIRAYYMSVSLRFKGALDIETLQHALDALVARHESLRTTFVNVDGELFQEIAPQGRFYIGPSESCFDLETGPLIRGRLTQVCVDEHVLDITVHHIVSDAWSIGVLTRELIELYGALDTQREHRLPPVAVQYADYAHWVRQQDAIGPQLDYWRERLRGLPPDIDLPTDRPSPVAPTHRGESVELALDEALTARVKHLAQRHELTLYMVLCTAWAVLLSRISGHADIAVGTQVAGRARPEMEGTIGVFVNSLVLRVGVDANARVDELLQHVKAVTLGAYDHQDVPFDRVVEALQPPRSVTRNPLYQVMFVMTSTPRGALRLPQATVSVEFGSTGYATVDLLLLLEDCGSRVQGTLDYAVDLFNRDTTERWRDCFLEVLRAMVRDPDVRVGDLGALPPVQRRQVLEQFNATCASYPRTQLLHELFEEQVARTPQATALIHQGRVLTYAQLDARADRLAARLHAQGVGPDRLVAVQLERGADMVIALLGVLKAGGAYLPIDPALPHDRQAYMREDAAPAVVLTDIETGEPAPVVALRRATPLNLAYVIYTSGSTGKPKGVMIQHESVVNFLSSMRERPGIESSDVLLAATTLSFDIAGLELLLPLLHGATVVLANQDARQLLRLMDEHAITMMQATPVTWRMLIDAGWQGRANLKALCGGEALTVDLARQLIGRVGSLWNLYGPTETTIWSCVHQVAAPTPDDGPVEPIGRPIANTRVYVLDSALQPVPIGVTGEIFIAGDGLARGYLNRPALTAERFLADPFASGRMYRTGDLGRWRADGALRYLGRNDRQVKIRGFRIEIEEIEACLRRDPRVKEAVVLPAGDSLVAYLIGHDADVASLREGLRAWLPDYMIPNAWRFMERFPLTPSGKVDRSALPALDGPIAGRASYVEPRTEAERTITDLWAQVLKIDAVGVHDNFFELGGHSMLALRALYRINEALRSQLTAADLYRSPTAEALARRLDDGEVDDPRIDLQREARLDAAIVPHPGHRPLEPRSILLTGATGFVGRFLLAQLLHDTSATVHCLVRARSNQEASTRLRDVLTTSGLWQDDWADRVVAVPGDLRAPRFDVEGVDTVYHCATRMNHLEAYASAKLENVAASEALLRYATERSPKIIHFISTLDVFSADTPGGAERRVAEHTPIDHEVHRESQGYTASKWVSEKLFLLAQERGIPCNIFRLGLVWADAQQGRYDPLQREDRILRSCLESGYGIQDYHYDRPPIPVDYLASAVVRLANKQAEGGGVFHVAAREQMREGVFERCNAIADTNLELLPLYEWTRAIQRLHLQGRDLPIVPLIEPSFALDEDAFYAMERAQTRKPRFDCARTHDLLEREELPIPALNDDLLRTCVRHLLSLENRR</sequence>
<dbReference type="Pfam" id="PF00501">
    <property type="entry name" value="AMP-binding"/>
    <property type="match status" value="1"/>
</dbReference>
<keyword evidence="1" id="KW-0596">Phosphopantetheine</keyword>
<dbReference type="EMBL" id="MIGX01000034">
    <property type="protein sequence ID" value="PPT91133.1"/>
    <property type="molecule type" value="Genomic_DNA"/>
</dbReference>
<dbReference type="FunFam" id="1.10.1200.10:FF:000016">
    <property type="entry name" value="Non-ribosomal peptide synthase"/>
    <property type="match status" value="1"/>
</dbReference>
<dbReference type="CDD" id="cd19531">
    <property type="entry name" value="LCL_NRPS-like"/>
    <property type="match status" value="1"/>
</dbReference>
<dbReference type="InterPro" id="IPR036736">
    <property type="entry name" value="ACP-like_sf"/>
</dbReference>
<dbReference type="Gene3D" id="3.30.300.30">
    <property type="match status" value="1"/>
</dbReference>
<dbReference type="Gene3D" id="3.40.50.720">
    <property type="entry name" value="NAD(P)-binding Rossmann-like Domain"/>
    <property type="match status" value="1"/>
</dbReference>
<dbReference type="PROSITE" id="PS50075">
    <property type="entry name" value="CARRIER"/>
    <property type="match status" value="1"/>
</dbReference>
<feature type="domain" description="Carrier" evidence="4">
    <location>
        <begin position="891"/>
        <end position="966"/>
    </location>
</feature>
<dbReference type="Gene3D" id="1.10.1200.10">
    <property type="entry name" value="ACP-like"/>
    <property type="match status" value="1"/>
</dbReference>
<dbReference type="SUPFAM" id="SSF52777">
    <property type="entry name" value="CoA-dependent acyltransferases"/>
    <property type="match status" value="2"/>
</dbReference>
<dbReference type="InterPro" id="IPR025110">
    <property type="entry name" value="AMP-bd_C"/>
</dbReference>
<proteinExistence type="predicted"/>
<dbReference type="PANTHER" id="PTHR45527:SF1">
    <property type="entry name" value="FATTY ACID SYNTHASE"/>
    <property type="match status" value="1"/>
</dbReference>
<dbReference type="InterPro" id="IPR010080">
    <property type="entry name" value="Thioester_reductase-like_dom"/>
</dbReference>
<dbReference type="InterPro" id="IPR023213">
    <property type="entry name" value="CAT-like_dom_sf"/>
</dbReference>
<dbReference type="Gene3D" id="3.30.559.10">
    <property type="entry name" value="Chloramphenicol acetyltransferase-like domain"/>
    <property type="match status" value="1"/>
</dbReference>
<dbReference type="SMART" id="SM00823">
    <property type="entry name" value="PKS_PP"/>
    <property type="match status" value="1"/>
</dbReference>
<organism evidence="5 6">
    <name type="scientific">Xanthomonas theicola</name>
    <dbReference type="NCBI Taxonomy" id="56464"/>
    <lineage>
        <taxon>Bacteria</taxon>
        <taxon>Pseudomonadati</taxon>
        <taxon>Pseudomonadota</taxon>
        <taxon>Gammaproteobacteria</taxon>
        <taxon>Lysobacterales</taxon>
        <taxon>Lysobacteraceae</taxon>
        <taxon>Xanthomonas</taxon>
    </lineage>
</organism>
<dbReference type="InterPro" id="IPR013120">
    <property type="entry name" value="FAR_NAD-bd"/>
</dbReference>
<dbReference type="FunFam" id="2.30.38.10:FF:000001">
    <property type="entry name" value="Non-ribosomal peptide synthetase PvdI"/>
    <property type="match status" value="1"/>
</dbReference>
<gene>
    <name evidence="5" type="ORF">XthCFBP4691_09100</name>
</gene>
<dbReference type="PROSITE" id="PS00455">
    <property type="entry name" value="AMP_BINDING"/>
    <property type="match status" value="1"/>
</dbReference>
<dbReference type="InterPro" id="IPR009081">
    <property type="entry name" value="PP-bd_ACP"/>
</dbReference>
<dbReference type="Pfam" id="PF07993">
    <property type="entry name" value="NAD_binding_4"/>
    <property type="match status" value="1"/>
</dbReference>
<dbReference type="PIRSF" id="PIRSF001617">
    <property type="entry name" value="Alpha-AR"/>
    <property type="match status" value="1"/>
</dbReference>
<dbReference type="GO" id="GO:0043041">
    <property type="term" value="P:amino acid activation for nonribosomal peptide biosynthetic process"/>
    <property type="evidence" value="ECO:0007669"/>
    <property type="project" value="TreeGrafter"/>
</dbReference>
<dbReference type="GO" id="GO:0072330">
    <property type="term" value="P:monocarboxylic acid biosynthetic process"/>
    <property type="evidence" value="ECO:0007669"/>
    <property type="project" value="UniProtKB-ARBA"/>
</dbReference>
<dbReference type="Pfam" id="PF13193">
    <property type="entry name" value="AMP-binding_C"/>
    <property type="match status" value="1"/>
</dbReference>
<accession>A0A2S6ZFX1</accession>
<dbReference type="InterPro" id="IPR020845">
    <property type="entry name" value="AMP-binding_CS"/>
</dbReference>
<dbReference type="GO" id="GO:0016874">
    <property type="term" value="F:ligase activity"/>
    <property type="evidence" value="ECO:0007669"/>
    <property type="project" value="UniProtKB-KW"/>
</dbReference>
<dbReference type="FunFam" id="3.40.50.980:FF:000001">
    <property type="entry name" value="Non-ribosomal peptide synthetase"/>
    <property type="match status" value="1"/>
</dbReference>
<keyword evidence="6" id="KW-1185">Reference proteome</keyword>
<dbReference type="SUPFAM" id="SSF56801">
    <property type="entry name" value="Acetyl-CoA synthetase-like"/>
    <property type="match status" value="1"/>
</dbReference>
<dbReference type="SUPFAM" id="SSF47336">
    <property type="entry name" value="ACP-like"/>
    <property type="match status" value="1"/>
</dbReference>
<evidence type="ECO:0000313" key="5">
    <source>
        <dbReference type="EMBL" id="PPT91133.1"/>
    </source>
</evidence>